<dbReference type="GeneID" id="80875223"/>
<dbReference type="RefSeq" id="XP_056036118.1">
    <property type="nucleotide sequence ID" value="XM_056180534.1"/>
</dbReference>
<accession>A0AAE9W9L9</accession>
<evidence type="ECO:0000313" key="2">
    <source>
        <dbReference type="Proteomes" id="UP001212411"/>
    </source>
</evidence>
<dbReference type="AlphaFoldDB" id="A0AAE9W9L9"/>
<reference evidence="1 2" key="1">
    <citation type="journal article" date="2023" name="G3 (Bethesda)">
        <title>A high-quality reference genome for the fission yeast Schizosaccharomyces osmophilus.</title>
        <authorList>
            <person name="Jia G.S."/>
            <person name="Zhang W.C."/>
            <person name="Liang Y."/>
            <person name="Liu X.H."/>
            <person name="Rhind N."/>
            <person name="Pidoux A."/>
            <person name="Brysch-Herzberg M."/>
            <person name="Du L.L."/>
        </authorList>
    </citation>
    <scope>NUCLEOTIDE SEQUENCE [LARGE SCALE GENOMIC DNA]</scope>
    <source>
        <strain evidence="1 2">CBS 15793</strain>
    </source>
</reference>
<name>A0AAE9W9L9_9SCHI</name>
<keyword evidence="2" id="KW-1185">Reference proteome</keyword>
<evidence type="ECO:0000313" key="1">
    <source>
        <dbReference type="EMBL" id="WBW71875.1"/>
    </source>
</evidence>
<organism evidence="1 2">
    <name type="scientific">Schizosaccharomyces osmophilus</name>
    <dbReference type="NCBI Taxonomy" id="2545709"/>
    <lineage>
        <taxon>Eukaryota</taxon>
        <taxon>Fungi</taxon>
        <taxon>Dikarya</taxon>
        <taxon>Ascomycota</taxon>
        <taxon>Taphrinomycotina</taxon>
        <taxon>Schizosaccharomycetes</taxon>
        <taxon>Schizosaccharomycetales</taxon>
        <taxon>Schizosaccharomycetaceae</taxon>
        <taxon>Schizosaccharomyces</taxon>
    </lineage>
</organism>
<protein>
    <submittedName>
        <fullName evidence="1">Ragulator complex subunit, LAMTOR3-like protein</fullName>
    </submittedName>
</protein>
<dbReference type="EMBL" id="CP115611">
    <property type="protein sequence ID" value="WBW71875.1"/>
    <property type="molecule type" value="Genomic_DNA"/>
</dbReference>
<gene>
    <name evidence="1" type="primary">lam3</name>
    <name evidence="1" type="ORF">SOMG_01741</name>
</gene>
<dbReference type="KEGG" id="som:SOMG_01741"/>
<proteinExistence type="predicted"/>
<sequence length="117" mass="12783">MSVSQQLAEIAGNEKTVMYAADNNLQEVFCYPEVSDKPTLIQLTDACLHAQELAKHLDFGKTVSITNHYSRGSCVLQTTREKKDGSGNIVSTTIAAQDVLRNALKSSRALDKVISQL</sequence>
<dbReference type="Proteomes" id="UP001212411">
    <property type="component" value="Chromosome 1"/>
</dbReference>